<keyword evidence="1" id="KW-1133">Transmembrane helix</keyword>
<evidence type="ECO:0008006" key="4">
    <source>
        <dbReference type="Google" id="ProtNLM"/>
    </source>
</evidence>
<keyword evidence="1" id="KW-0812">Transmembrane</keyword>
<gene>
    <name evidence="2" type="ORF">A2431_01495</name>
</gene>
<dbReference type="NCBIfam" id="TIGR02532">
    <property type="entry name" value="IV_pilin_GFxxxE"/>
    <property type="match status" value="1"/>
</dbReference>
<dbReference type="SUPFAM" id="SSF54523">
    <property type="entry name" value="Pili subunits"/>
    <property type="match status" value="1"/>
</dbReference>
<dbReference type="Pfam" id="PF07963">
    <property type="entry name" value="N_methyl"/>
    <property type="match status" value="1"/>
</dbReference>
<dbReference type="PROSITE" id="PS00409">
    <property type="entry name" value="PROKAR_NTER_METHYL"/>
    <property type="match status" value="1"/>
</dbReference>
<comment type="caution">
    <text evidence="2">The sequence shown here is derived from an EMBL/GenBank/DDBJ whole genome shotgun (WGS) entry which is preliminary data.</text>
</comment>
<proteinExistence type="predicted"/>
<dbReference type="Proteomes" id="UP000177697">
    <property type="component" value="Unassembled WGS sequence"/>
</dbReference>
<dbReference type="EMBL" id="MHWW01000002">
    <property type="protein sequence ID" value="OHB16353.1"/>
    <property type="molecule type" value="Genomic_DNA"/>
</dbReference>
<protein>
    <recommendedName>
        <fullName evidence="4">Prepilin-type N-terminal cleavage/methylation domain-containing protein</fullName>
    </recommendedName>
</protein>
<feature type="transmembrane region" description="Helical" evidence="1">
    <location>
        <begin position="12"/>
        <end position="36"/>
    </location>
</feature>
<accession>A0A1G2V402</accession>
<dbReference type="AlphaFoldDB" id="A0A1G2V402"/>
<name>A0A1G2V402_9BACT</name>
<evidence type="ECO:0000313" key="3">
    <source>
        <dbReference type="Proteomes" id="UP000177697"/>
    </source>
</evidence>
<dbReference type="InterPro" id="IPR012902">
    <property type="entry name" value="N_methyl_site"/>
</dbReference>
<reference evidence="2 3" key="1">
    <citation type="journal article" date="2016" name="Nat. Commun.">
        <title>Thousands of microbial genomes shed light on interconnected biogeochemical processes in an aquifer system.</title>
        <authorList>
            <person name="Anantharaman K."/>
            <person name="Brown C.T."/>
            <person name="Hug L.A."/>
            <person name="Sharon I."/>
            <person name="Castelle C.J."/>
            <person name="Probst A.J."/>
            <person name="Thomas B.C."/>
            <person name="Singh A."/>
            <person name="Wilkins M.J."/>
            <person name="Karaoz U."/>
            <person name="Brodie E.L."/>
            <person name="Williams K.H."/>
            <person name="Hubbard S.S."/>
            <person name="Banfield J.F."/>
        </authorList>
    </citation>
    <scope>NUCLEOTIDE SEQUENCE [LARGE SCALE GENOMIC DNA]</scope>
</reference>
<evidence type="ECO:0000313" key="2">
    <source>
        <dbReference type="EMBL" id="OHB16353.1"/>
    </source>
</evidence>
<dbReference type="InterPro" id="IPR045584">
    <property type="entry name" value="Pilin-like"/>
</dbReference>
<keyword evidence="1" id="KW-0472">Membrane</keyword>
<organism evidence="2 3">
    <name type="scientific">Candidatus Zambryskibacteria bacterium RIFOXYC1_FULL_39_10</name>
    <dbReference type="NCBI Taxonomy" id="1802779"/>
    <lineage>
        <taxon>Bacteria</taxon>
        <taxon>Candidatus Zambryskiibacteriota</taxon>
    </lineage>
</organism>
<evidence type="ECO:0000256" key="1">
    <source>
        <dbReference type="SAM" id="Phobius"/>
    </source>
</evidence>
<sequence>MKNIFKKGFTLVELIIAVTLFTVIASFSIGAVLSIFDAHRRAQSTKTVVDNLNLSIESMARNVRFGGSYYCGISSGLTSTSNCSNGGNALSITFNNTRIIYRWNGGINDPIQKSENGGSTYSDITSPDTKIQYLRFYVFDSDTGGEQPYVIAVIKGYVGNKATTQSSFTIQTLMSQRQLDI</sequence>